<keyword evidence="1" id="KW-0805">Transcription regulation</keyword>
<dbReference type="Pfam" id="PF00440">
    <property type="entry name" value="TetR_N"/>
    <property type="match status" value="1"/>
</dbReference>
<comment type="caution">
    <text evidence="6">The sequence shown here is derived from an EMBL/GenBank/DDBJ whole genome shotgun (WGS) entry which is preliminary data.</text>
</comment>
<evidence type="ECO:0000256" key="3">
    <source>
        <dbReference type="ARBA" id="ARBA00023163"/>
    </source>
</evidence>
<reference evidence="6 7" key="1">
    <citation type="submission" date="2020-04" db="EMBL/GenBank/DDBJ databases">
        <title>Novosphingobium sp. TW-4 isolated from soil.</title>
        <authorList>
            <person name="Dahal R.H."/>
            <person name="Chaudhary D.K."/>
        </authorList>
    </citation>
    <scope>NUCLEOTIDE SEQUENCE [LARGE SCALE GENOMIC DNA]</scope>
    <source>
        <strain evidence="6 7">TW-4</strain>
    </source>
</reference>
<dbReference type="RefSeq" id="WP_169492768.1">
    <property type="nucleotide sequence ID" value="NZ_JABBGM010000002.1"/>
</dbReference>
<sequence>MTKVRKTQAERRQQSEQGLLVAAAEVVLEHGYTGATFDRISERAGYSRGLVTLRFGSKDGLVAAMIEFLGNQLEEIYRERLETARSGREKMLDFVDVFMLRLEEDRLTRAYFVLLAGALGNLLPQARYFLEQHEKVKELLVGLIREGMADGTLRANIDPETAALALGCFQLGVAIQHQLDPAMPLDAMRAFVRGFAGLPQPATPISPAPA</sequence>
<dbReference type="InterPro" id="IPR009057">
    <property type="entry name" value="Homeodomain-like_sf"/>
</dbReference>
<evidence type="ECO:0000313" key="7">
    <source>
        <dbReference type="Proteomes" id="UP000583556"/>
    </source>
</evidence>
<keyword evidence="7" id="KW-1185">Reference proteome</keyword>
<evidence type="ECO:0000256" key="2">
    <source>
        <dbReference type="ARBA" id="ARBA00023125"/>
    </source>
</evidence>
<keyword evidence="3" id="KW-0804">Transcription</keyword>
<proteinExistence type="predicted"/>
<dbReference type="InterPro" id="IPR050109">
    <property type="entry name" value="HTH-type_TetR-like_transc_reg"/>
</dbReference>
<feature type="domain" description="HTH tetR-type" evidence="5">
    <location>
        <begin position="13"/>
        <end position="73"/>
    </location>
</feature>
<dbReference type="SUPFAM" id="SSF48498">
    <property type="entry name" value="Tetracyclin repressor-like, C-terminal domain"/>
    <property type="match status" value="1"/>
</dbReference>
<dbReference type="InterPro" id="IPR036271">
    <property type="entry name" value="Tet_transcr_reg_TetR-rel_C_sf"/>
</dbReference>
<dbReference type="PRINTS" id="PR00455">
    <property type="entry name" value="HTHTETR"/>
</dbReference>
<dbReference type="InterPro" id="IPR001647">
    <property type="entry name" value="HTH_TetR"/>
</dbReference>
<dbReference type="AlphaFoldDB" id="A0A7Y0G9Z8"/>
<evidence type="ECO:0000256" key="1">
    <source>
        <dbReference type="ARBA" id="ARBA00023015"/>
    </source>
</evidence>
<gene>
    <name evidence="6" type="ORF">HHL27_07775</name>
</gene>
<protein>
    <submittedName>
        <fullName evidence="6">TetR/AcrR family transcriptional regulator</fullName>
    </submittedName>
</protein>
<name>A0A7Y0G9Z8_9SPHN</name>
<evidence type="ECO:0000313" key="6">
    <source>
        <dbReference type="EMBL" id="NML93563.1"/>
    </source>
</evidence>
<dbReference type="EMBL" id="JABBGM010000002">
    <property type="protein sequence ID" value="NML93563.1"/>
    <property type="molecule type" value="Genomic_DNA"/>
</dbReference>
<evidence type="ECO:0000256" key="4">
    <source>
        <dbReference type="PROSITE-ProRule" id="PRU00335"/>
    </source>
</evidence>
<dbReference type="SUPFAM" id="SSF46689">
    <property type="entry name" value="Homeodomain-like"/>
    <property type="match status" value="1"/>
</dbReference>
<dbReference type="PROSITE" id="PS50977">
    <property type="entry name" value="HTH_TETR_2"/>
    <property type="match status" value="1"/>
</dbReference>
<dbReference type="GO" id="GO:0003700">
    <property type="term" value="F:DNA-binding transcription factor activity"/>
    <property type="evidence" value="ECO:0007669"/>
    <property type="project" value="TreeGrafter"/>
</dbReference>
<dbReference type="PANTHER" id="PTHR30055:SF234">
    <property type="entry name" value="HTH-TYPE TRANSCRIPTIONAL REGULATOR BETI"/>
    <property type="match status" value="1"/>
</dbReference>
<dbReference type="PANTHER" id="PTHR30055">
    <property type="entry name" value="HTH-TYPE TRANSCRIPTIONAL REGULATOR RUTR"/>
    <property type="match status" value="1"/>
</dbReference>
<dbReference type="Gene3D" id="1.10.357.10">
    <property type="entry name" value="Tetracycline Repressor, domain 2"/>
    <property type="match status" value="1"/>
</dbReference>
<dbReference type="Proteomes" id="UP000583556">
    <property type="component" value="Unassembled WGS sequence"/>
</dbReference>
<keyword evidence="2 4" id="KW-0238">DNA-binding</keyword>
<dbReference type="GO" id="GO:0000976">
    <property type="term" value="F:transcription cis-regulatory region binding"/>
    <property type="evidence" value="ECO:0007669"/>
    <property type="project" value="TreeGrafter"/>
</dbReference>
<feature type="DNA-binding region" description="H-T-H motif" evidence="4">
    <location>
        <begin position="36"/>
        <end position="55"/>
    </location>
</feature>
<evidence type="ECO:0000259" key="5">
    <source>
        <dbReference type="PROSITE" id="PS50977"/>
    </source>
</evidence>
<organism evidence="6 7">
    <name type="scientific">Novosphingobium olei</name>
    <dbReference type="NCBI Taxonomy" id="2728851"/>
    <lineage>
        <taxon>Bacteria</taxon>
        <taxon>Pseudomonadati</taxon>
        <taxon>Pseudomonadota</taxon>
        <taxon>Alphaproteobacteria</taxon>
        <taxon>Sphingomonadales</taxon>
        <taxon>Sphingomonadaceae</taxon>
        <taxon>Novosphingobium</taxon>
    </lineage>
</organism>
<accession>A0A7Y0G9Z8</accession>